<keyword evidence="2" id="KW-0813">Transport</keyword>
<evidence type="ECO:0000256" key="4">
    <source>
        <dbReference type="ARBA" id="ARBA00022989"/>
    </source>
</evidence>
<dbReference type="AlphaFoldDB" id="A0A8X7Y2F3"/>
<sequence length="696" mass="74740">MLVSDSTIGLDEDSSASEYTPLLSSPRKINLDFGSGFSSFVMLFSSKLIRTTLFVWVLYFGNTFSYYGMLLLASELSREQSKSGSSTVLQSENLQDDSLYVDVFITSLAEIPGLILSAIMVDTIGRGLSISFMFASACIFLSPLFYHQSATSTTTLMFGARMSSRALFTRATIYAQELYPTAVRATGVGVASAAGRVGGMITPLVAVGLVTGGHLTEAIILLDIVMAMSALCVLLIPVETKGHELSDSVDVSDSKQVVAAGQISEWAPNTTISSSYIIVTVPVESFEAMPVIEAESSIGVRGMDDEAPAYTLDEALACLGFGKFQGLVLAYAGLGWFAEAMELMLLSFVGPTVKSQWGLSSGQESLKGFLGIGVLTSGAGLLSTFSPNYESLVIIRCLVGLGLGGSTVLCSWFLEFVPAPHRGKWMVVFSTFWTLGAISEASLAWLVMQRLSWRWLLAFSSLPSIALLLFYGIVPESPRYLCMKGRINDAHKILQKMALLNQSELPPGMLVPDSTVGQEEESAPSKHTPLLSSTRKVIVDFKSVFSSFFMLFSSTLIQTTLLLWVLLFGNVFSYYGIILLTSELSSQQGKCGSTILSSENLQNDSLYINVFVTSLAVRATGAGAASSVGRIGGMICPLVAVGLVTGCYLTEAIILFEVVMAISAFSSLLFPFETKGQELSDSVDHVSDSIQVASFR</sequence>
<dbReference type="PANTHER" id="PTHR23511">
    <property type="entry name" value="SYNAPTIC VESICLE GLYCOPROTEIN 2"/>
    <property type="match status" value="1"/>
</dbReference>
<reference evidence="8" key="1">
    <citation type="journal article" date="2020" name="bioRxiv">
        <title>Hybrid origin of Populus tomentosa Carr. identified through genome sequencing and phylogenomic analysis.</title>
        <authorList>
            <person name="An X."/>
            <person name="Gao K."/>
            <person name="Chen Z."/>
            <person name="Li J."/>
            <person name="Yang X."/>
            <person name="Yang X."/>
            <person name="Zhou J."/>
            <person name="Guo T."/>
            <person name="Zhao T."/>
            <person name="Huang S."/>
            <person name="Miao D."/>
            <person name="Khan W.U."/>
            <person name="Rao P."/>
            <person name="Ye M."/>
            <person name="Lei B."/>
            <person name="Liao W."/>
            <person name="Wang J."/>
            <person name="Ji L."/>
            <person name="Li Y."/>
            <person name="Guo B."/>
            <person name="Mustafa N.S."/>
            <person name="Li S."/>
            <person name="Yun Q."/>
            <person name="Keller S.R."/>
            <person name="Mao J."/>
            <person name="Zhang R."/>
            <person name="Strauss S.H."/>
        </authorList>
    </citation>
    <scope>NUCLEOTIDE SEQUENCE</scope>
    <source>
        <strain evidence="8">GM15</strain>
        <tissue evidence="8">Leaf</tissue>
    </source>
</reference>
<feature type="transmembrane region" description="Helical" evidence="6">
    <location>
        <begin position="53"/>
        <end position="73"/>
    </location>
</feature>
<dbReference type="OrthoDB" id="4139357at2759"/>
<dbReference type="PANTHER" id="PTHR23511:SF5">
    <property type="entry name" value="MAJOR FACILITATOR-TYPE TRANSPORTER HXNZ-RELATED"/>
    <property type="match status" value="1"/>
</dbReference>
<name>A0A8X7Y2F3_POPTO</name>
<organism evidence="8 9">
    <name type="scientific">Populus tomentosa</name>
    <name type="common">Chinese white poplar</name>
    <dbReference type="NCBI Taxonomy" id="118781"/>
    <lineage>
        <taxon>Eukaryota</taxon>
        <taxon>Viridiplantae</taxon>
        <taxon>Streptophyta</taxon>
        <taxon>Embryophyta</taxon>
        <taxon>Tracheophyta</taxon>
        <taxon>Spermatophyta</taxon>
        <taxon>Magnoliopsida</taxon>
        <taxon>eudicotyledons</taxon>
        <taxon>Gunneridae</taxon>
        <taxon>Pentapetalae</taxon>
        <taxon>rosids</taxon>
        <taxon>fabids</taxon>
        <taxon>Malpighiales</taxon>
        <taxon>Salicaceae</taxon>
        <taxon>Saliceae</taxon>
        <taxon>Populus</taxon>
    </lineage>
</organism>
<comment type="caution">
    <text evidence="8">The sequence shown here is derived from an EMBL/GenBank/DDBJ whole genome shotgun (WGS) entry which is preliminary data.</text>
</comment>
<accession>A0A8X7Y2F3</accession>
<protein>
    <recommendedName>
        <fullName evidence="7">Major facilitator superfamily (MFS) profile domain-containing protein</fullName>
    </recommendedName>
</protein>
<dbReference type="Proteomes" id="UP000886885">
    <property type="component" value="Chromosome 18A"/>
</dbReference>
<evidence type="ECO:0000256" key="5">
    <source>
        <dbReference type="ARBA" id="ARBA00023136"/>
    </source>
</evidence>
<evidence type="ECO:0000259" key="7">
    <source>
        <dbReference type="PROSITE" id="PS50850"/>
    </source>
</evidence>
<feature type="transmembrane region" description="Helical" evidence="6">
    <location>
        <begin position="128"/>
        <end position="146"/>
    </location>
</feature>
<dbReference type="InterPro" id="IPR005828">
    <property type="entry name" value="MFS_sugar_transport-like"/>
</dbReference>
<gene>
    <name evidence="8" type="ORF">POTOM_056641</name>
</gene>
<dbReference type="InterPro" id="IPR020846">
    <property type="entry name" value="MFS_dom"/>
</dbReference>
<feature type="transmembrane region" description="Helical" evidence="6">
    <location>
        <begin position="455"/>
        <end position="474"/>
    </location>
</feature>
<proteinExistence type="predicted"/>
<evidence type="ECO:0000256" key="1">
    <source>
        <dbReference type="ARBA" id="ARBA00004141"/>
    </source>
</evidence>
<feature type="transmembrane region" description="Helical" evidence="6">
    <location>
        <begin position="99"/>
        <end position="121"/>
    </location>
</feature>
<dbReference type="PROSITE" id="PS50850">
    <property type="entry name" value="MFS"/>
    <property type="match status" value="1"/>
</dbReference>
<evidence type="ECO:0000256" key="6">
    <source>
        <dbReference type="SAM" id="Phobius"/>
    </source>
</evidence>
<keyword evidence="3 6" id="KW-0812">Transmembrane</keyword>
<feature type="transmembrane region" description="Helical" evidence="6">
    <location>
        <begin position="606"/>
        <end position="625"/>
    </location>
</feature>
<keyword evidence="9" id="KW-1185">Reference proteome</keyword>
<feature type="transmembrane region" description="Helical" evidence="6">
    <location>
        <begin position="328"/>
        <end position="349"/>
    </location>
</feature>
<feature type="transmembrane region" description="Helical" evidence="6">
    <location>
        <begin position="426"/>
        <end position="448"/>
    </location>
</feature>
<feature type="transmembrane region" description="Helical" evidence="6">
    <location>
        <begin position="393"/>
        <end position="414"/>
    </location>
</feature>
<keyword evidence="4 6" id="KW-1133">Transmembrane helix</keyword>
<comment type="subcellular location">
    <subcellularLocation>
        <location evidence="1">Membrane</location>
        <topology evidence="1">Multi-pass membrane protein</topology>
    </subcellularLocation>
</comment>
<feature type="domain" description="Major facilitator superfamily (MFS) profile" evidence="7">
    <location>
        <begin position="290"/>
        <end position="675"/>
    </location>
</feature>
<dbReference type="GO" id="GO:0016020">
    <property type="term" value="C:membrane"/>
    <property type="evidence" value="ECO:0007669"/>
    <property type="project" value="UniProtKB-SubCell"/>
</dbReference>
<evidence type="ECO:0000313" key="9">
    <source>
        <dbReference type="Proteomes" id="UP000886885"/>
    </source>
</evidence>
<evidence type="ECO:0000313" key="8">
    <source>
        <dbReference type="EMBL" id="KAG6741152.1"/>
    </source>
</evidence>
<evidence type="ECO:0000256" key="2">
    <source>
        <dbReference type="ARBA" id="ARBA00022448"/>
    </source>
</evidence>
<keyword evidence="5 6" id="KW-0472">Membrane</keyword>
<dbReference type="GO" id="GO:0022857">
    <property type="term" value="F:transmembrane transporter activity"/>
    <property type="evidence" value="ECO:0007669"/>
    <property type="project" value="InterPro"/>
</dbReference>
<dbReference type="EMBL" id="JAAWWB010000035">
    <property type="protein sequence ID" value="KAG6741152.1"/>
    <property type="molecule type" value="Genomic_DNA"/>
</dbReference>
<dbReference type="Pfam" id="PF00083">
    <property type="entry name" value="Sugar_tr"/>
    <property type="match status" value="1"/>
</dbReference>
<evidence type="ECO:0000256" key="3">
    <source>
        <dbReference type="ARBA" id="ARBA00022692"/>
    </source>
</evidence>